<dbReference type="EMBL" id="JAUCBP010000001">
    <property type="protein sequence ID" value="MDM7859217.1"/>
    <property type="molecule type" value="Genomic_DNA"/>
</dbReference>
<proteinExistence type="predicted"/>
<dbReference type="Gene3D" id="1.10.260.40">
    <property type="entry name" value="lambda repressor-like DNA-binding domains"/>
    <property type="match status" value="1"/>
</dbReference>
<dbReference type="Pfam" id="PF13377">
    <property type="entry name" value="Peripla_BP_3"/>
    <property type="match status" value="1"/>
</dbReference>
<evidence type="ECO:0000256" key="1">
    <source>
        <dbReference type="ARBA" id="ARBA00023015"/>
    </source>
</evidence>
<dbReference type="Pfam" id="PF00356">
    <property type="entry name" value="LacI"/>
    <property type="match status" value="1"/>
</dbReference>
<dbReference type="PROSITE" id="PS50932">
    <property type="entry name" value="HTH_LACI_2"/>
    <property type="match status" value="1"/>
</dbReference>
<dbReference type="Gene3D" id="3.40.50.2300">
    <property type="match status" value="2"/>
</dbReference>
<dbReference type="SUPFAM" id="SSF53822">
    <property type="entry name" value="Periplasmic binding protein-like I"/>
    <property type="match status" value="1"/>
</dbReference>
<dbReference type="PANTHER" id="PTHR30146:SF107">
    <property type="entry name" value="TRANSCRIPTIONAL REGULATOR"/>
    <property type="match status" value="1"/>
</dbReference>
<evidence type="ECO:0000256" key="3">
    <source>
        <dbReference type="ARBA" id="ARBA00023163"/>
    </source>
</evidence>
<dbReference type="CDD" id="cd06270">
    <property type="entry name" value="PBP1_GalS-like"/>
    <property type="match status" value="1"/>
</dbReference>
<sequence>MATMKEIADAAGVSQATVSRVLNDGPKVGRATRERVKSIIKELNYRPNANARALANSRSDAVGVVIADLYEPFFAALAHGVETVARKHDTQILISGGSIGLEHEQKAIGTLLSHRCDAMVVHSKSLPDGQLIELAREVPGMVLINRFIPEIASRCVWLDNQAGGRLMAEYMIRQGHTKLAVISSDFPIDDPLHRIAGIQEALAAANIDLPEVNIEYGPPNQEGGEAAVQNLMSKGADFTAVLAYNDAMAAGAMAMLLDHGFDVPREVSVIGYDDILLAKYCRPKLTTLRYPIEMMASKATELALQYAQGILPSEDTTYKYQPTIVKRDSVRKI</sequence>
<protein>
    <submittedName>
        <fullName evidence="5">Substrate-binding domain-containing protein</fullName>
    </submittedName>
</protein>
<keyword evidence="3" id="KW-0804">Transcription</keyword>
<keyword evidence="6" id="KW-1185">Reference proteome</keyword>
<dbReference type="Proteomes" id="UP001234343">
    <property type="component" value="Unassembled WGS sequence"/>
</dbReference>
<dbReference type="PANTHER" id="PTHR30146">
    <property type="entry name" value="LACI-RELATED TRANSCRIPTIONAL REPRESSOR"/>
    <property type="match status" value="1"/>
</dbReference>
<keyword evidence="1" id="KW-0805">Transcription regulation</keyword>
<evidence type="ECO:0000313" key="5">
    <source>
        <dbReference type="EMBL" id="MDM7859217.1"/>
    </source>
</evidence>
<dbReference type="PRINTS" id="PR00036">
    <property type="entry name" value="HTHLACI"/>
</dbReference>
<dbReference type="InterPro" id="IPR010982">
    <property type="entry name" value="Lambda_DNA-bd_dom_sf"/>
</dbReference>
<dbReference type="SMART" id="SM00354">
    <property type="entry name" value="HTH_LACI"/>
    <property type="match status" value="1"/>
</dbReference>
<dbReference type="InterPro" id="IPR028082">
    <property type="entry name" value="Peripla_BP_I"/>
</dbReference>
<evidence type="ECO:0000313" key="6">
    <source>
        <dbReference type="Proteomes" id="UP001234343"/>
    </source>
</evidence>
<comment type="caution">
    <text evidence="5">The sequence shown here is derived from an EMBL/GenBank/DDBJ whole genome shotgun (WGS) entry which is preliminary data.</text>
</comment>
<dbReference type="PROSITE" id="PS00356">
    <property type="entry name" value="HTH_LACI_1"/>
    <property type="match status" value="1"/>
</dbReference>
<evidence type="ECO:0000256" key="2">
    <source>
        <dbReference type="ARBA" id="ARBA00023125"/>
    </source>
</evidence>
<dbReference type="RefSeq" id="WP_289363130.1">
    <property type="nucleotide sequence ID" value="NZ_JAUCBP010000001.1"/>
</dbReference>
<accession>A0ABT7SUI8</accession>
<feature type="domain" description="HTH lacI-type" evidence="4">
    <location>
        <begin position="2"/>
        <end position="56"/>
    </location>
</feature>
<evidence type="ECO:0000259" key="4">
    <source>
        <dbReference type="PROSITE" id="PS50932"/>
    </source>
</evidence>
<dbReference type="SUPFAM" id="SSF47413">
    <property type="entry name" value="lambda repressor-like DNA-binding domains"/>
    <property type="match status" value="1"/>
</dbReference>
<dbReference type="CDD" id="cd01392">
    <property type="entry name" value="HTH_LacI"/>
    <property type="match status" value="1"/>
</dbReference>
<keyword evidence="2" id="KW-0238">DNA-binding</keyword>
<name>A0ABT7SUI8_9ALTE</name>
<dbReference type="InterPro" id="IPR046335">
    <property type="entry name" value="LacI/GalR-like_sensor"/>
</dbReference>
<gene>
    <name evidence="5" type="ORF">QTP81_01185</name>
</gene>
<dbReference type="InterPro" id="IPR000843">
    <property type="entry name" value="HTH_LacI"/>
</dbReference>
<reference evidence="5 6" key="1">
    <citation type="submission" date="2023-06" db="EMBL/GenBank/DDBJ databases">
        <title>Alteromonas sp. ASW11-36 isolated from intertidal sand.</title>
        <authorList>
            <person name="Li Y."/>
        </authorList>
    </citation>
    <scope>NUCLEOTIDE SEQUENCE [LARGE SCALE GENOMIC DNA]</scope>
    <source>
        <strain evidence="5 6">ASW11-36</strain>
    </source>
</reference>
<organism evidence="5 6">
    <name type="scientific">Alteromonas arenosi</name>
    <dbReference type="NCBI Taxonomy" id="3055817"/>
    <lineage>
        <taxon>Bacteria</taxon>
        <taxon>Pseudomonadati</taxon>
        <taxon>Pseudomonadota</taxon>
        <taxon>Gammaproteobacteria</taxon>
        <taxon>Alteromonadales</taxon>
        <taxon>Alteromonadaceae</taxon>
        <taxon>Alteromonas/Salinimonas group</taxon>
        <taxon>Alteromonas</taxon>
    </lineage>
</organism>